<feature type="domain" description="CMP/dCMP-type deaminase" evidence="5">
    <location>
        <begin position="38"/>
        <end position="163"/>
    </location>
</feature>
<dbReference type="Pfam" id="PF00383">
    <property type="entry name" value="dCMP_cyt_deam_1"/>
    <property type="match status" value="1"/>
</dbReference>
<dbReference type="CDD" id="cd01283">
    <property type="entry name" value="cytidine_deaminase"/>
    <property type="match status" value="1"/>
</dbReference>
<name>A0ABS9KIA3_9BACT</name>
<dbReference type="PROSITE" id="PS51747">
    <property type="entry name" value="CYT_DCMP_DEAMINASES_2"/>
    <property type="match status" value="1"/>
</dbReference>
<organism evidence="6 7">
    <name type="scientific">Rhodohalobacter sulfatireducens</name>
    <dbReference type="NCBI Taxonomy" id="2911366"/>
    <lineage>
        <taxon>Bacteria</taxon>
        <taxon>Pseudomonadati</taxon>
        <taxon>Balneolota</taxon>
        <taxon>Balneolia</taxon>
        <taxon>Balneolales</taxon>
        <taxon>Balneolaceae</taxon>
        <taxon>Rhodohalobacter</taxon>
    </lineage>
</organism>
<sequence length="167" mass="18769">MDGKSNNDGLSEYWTQTFQLKTLDRLPDDSVLYDPLIDGINDVTNQLKNLCEKSVSDRSGFPVSALLETKDGYIPGVNIEFEQWNLGLCAERVAIARAISVGFNEFKGIHIYAPKSEFISPCGACRQVLYEFMPEQVAQLHHDDDSKSRHFVSHLLPNGFTTNSLKK</sequence>
<comment type="similarity">
    <text evidence="1">Belongs to the cytidine and deoxycytidylate deaminase family.</text>
</comment>
<comment type="caution">
    <text evidence="6">The sequence shown here is derived from an EMBL/GenBank/DDBJ whole genome shotgun (WGS) entry which is preliminary data.</text>
</comment>
<dbReference type="InterPro" id="IPR016192">
    <property type="entry name" value="APOBEC/CMP_deaminase_Zn-bd"/>
</dbReference>
<dbReference type="GO" id="GO:0004126">
    <property type="term" value="F:cytidine deaminase activity"/>
    <property type="evidence" value="ECO:0007669"/>
    <property type="project" value="UniProtKB-EC"/>
</dbReference>
<keyword evidence="2" id="KW-0479">Metal-binding</keyword>
<evidence type="ECO:0000259" key="5">
    <source>
        <dbReference type="PROSITE" id="PS51747"/>
    </source>
</evidence>
<dbReference type="Gene3D" id="3.40.140.10">
    <property type="entry name" value="Cytidine Deaminase, domain 2"/>
    <property type="match status" value="1"/>
</dbReference>
<evidence type="ECO:0000313" key="7">
    <source>
        <dbReference type="Proteomes" id="UP001165366"/>
    </source>
</evidence>
<dbReference type="EMBL" id="JAKLWS010000036">
    <property type="protein sequence ID" value="MCG2590573.1"/>
    <property type="molecule type" value="Genomic_DNA"/>
</dbReference>
<dbReference type="Proteomes" id="UP001165366">
    <property type="component" value="Unassembled WGS sequence"/>
</dbReference>
<evidence type="ECO:0000256" key="2">
    <source>
        <dbReference type="ARBA" id="ARBA00022723"/>
    </source>
</evidence>
<dbReference type="InterPro" id="IPR050202">
    <property type="entry name" value="Cyt/Deoxycyt_deaminase"/>
</dbReference>
<dbReference type="EC" id="3.5.4.5" evidence="6"/>
<dbReference type="RefSeq" id="WP_237856024.1">
    <property type="nucleotide sequence ID" value="NZ_JAKLWS010000036.1"/>
</dbReference>
<dbReference type="InterPro" id="IPR002125">
    <property type="entry name" value="CMP_dCMP_dom"/>
</dbReference>
<keyword evidence="4" id="KW-0862">Zinc</keyword>
<reference evidence="6" key="2">
    <citation type="submission" date="2024-05" db="EMBL/GenBank/DDBJ databases">
        <title>Rhodohalobacter halophilus gen. nov., sp. nov., a moderately halophilic member of the family Balneolaceae.</title>
        <authorList>
            <person name="Xia J."/>
        </authorList>
    </citation>
    <scope>NUCLEOTIDE SEQUENCE</scope>
    <source>
        <strain evidence="6">WB101</strain>
    </source>
</reference>
<dbReference type="SUPFAM" id="SSF53927">
    <property type="entry name" value="Cytidine deaminase-like"/>
    <property type="match status" value="1"/>
</dbReference>
<dbReference type="NCBIfam" id="NF004064">
    <property type="entry name" value="PRK05578.1"/>
    <property type="match status" value="1"/>
</dbReference>
<keyword evidence="3 6" id="KW-0378">Hydrolase</keyword>
<accession>A0ABS9KIA3</accession>
<evidence type="ECO:0000256" key="3">
    <source>
        <dbReference type="ARBA" id="ARBA00022801"/>
    </source>
</evidence>
<protein>
    <submittedName>
        <fullName evidence="6">Cytidine deaminase</fullName>
        <ecNumber evidence="6">3.5.4.5</ecNumber>
    </submittedName>
</protein>
<reference evidence="6" key="1">
    <citation type="submission" date="2022-01" db="EMBL/GenBank/DDBJ databases">
        <authorList>
            <person name="Wang Y."/>
        </authorList>
    </citation>
    <scope>NUCLEOTIDE SEQUENCE</scope>
    <source>
        <strain evidence="6">WB101</strain>
    </source>
</reference>
<dbReference type="PANTHER" id="PTHR11644:SF2">
    <property type="entry name" value="CYTIDINE DEAMINASE"/>
    <property type="match status" value="1"/>
</dbReference>
<proteinExistence type="inferred from homology"/>
<evidence type="ECO:0000256" key="1">
    <source>
        <dbReference type="ARBA" id="ARBA00006576"/>
    </source>
</evidence>
<dbReference type="InterPro" id="IPR016193">
    <property type="entry name" value="Cytidine_deaminase-like"/>
</dbReference>
<dbReference type="PANTHER" id="PTHR11644">
    <property type="entry name" value="CYTIDINE DEAMINASE"/>
    <property type="match status" value="1"/>
</dbReference>
<keyword evidence="7" id="KW-1185">Reference proteome</keyword>
<evidence type="ECO:0000256" key="4">
    <source>
        <dbReference type="ARBA" id="ARBA00022833"/>
    </source>
</evidence>
<evidence type="ECO:0000313" key="6">
    <source>
        <dbReference type="EMBL" id="MCG2590573.1"/>
    </source>
</evidence>
<gene>
    <name evidence="6" type="ORF">L6773_18510</name>
</gene>
<dbReference type="PROSITE" id="PS00903">
    <property type="entry name" value="CYT_DCMP_DEAMINASES_1"/>
    <property type="match status" value="1"/>
</dbReference>